<comment type="subcellular location">
    <subcellularLocation>
        <location evidence="1">Nucleus</location>
    </subcellularLocation>
</comment>
<dbReference type="GO" id="GO:0071007">
    <property type="term" value="C:U2-type catalytic step 2 spliceosome"/>
    <property type="evidence" value="ECO:0007669"/>
    <property type="project" value="TreeGrafter"/>
</dbReference>
<comment type="similarity">
    <text evidence="2">Belongs to the crooked-neck family.</text>
</comment>
<evidence type="ECO:0000313" key="8">
    <source>
        <dbReference type="EMBL" id="PFX23659.1"/>
    </source>
</evidence>
<dbReference type="InterPro" id="IPR011990">
    <property type="entry name" value="TPR-like_helical_dom_sf"/>
</dbReference>
<keyword evidence="9" id="KW-1185">Reference proteome</keyword>
<comment type="caution">
    <text evidence="8">The sequence shown here is derived from an EMBL/GenBank/DDBJ whole genome shotgun (WGS) entry which is preliminary data.</text>
</comment>
<reference evidence="9" key="1">
    <citation type="journal article" date="2017" name="bioRxiv">
        <title>Comparative analysis of the genomes of Stylophora pistillata and Acropora digitifera provides evidence for extensive differences between species of corals.</title>
        <authorList>
            <person name="Voolstra C.R."/>
            <person name="Li Y."/>
            <person name="Liew Y.J."/>
            <person name="Baumgarten S."/>
            <person name="Zoccola D."/>
            <person name="Flot J.-F."/>
            <person name="Tambutte S."/>
            <person name="Allemand D."/>
            <person name="Aranda M."/>
        </authorList>
    </citation>
    <scope>NUCLEOTIDE SEQUENCE [LARGE SCALE GENOMIC DNA]</scope>
</reference>
<dbReference type="SMART" id="SM00386">
    <property type="entry name" value="HAT"/>
    <property type="match status" value="2"/>
</dbReference>
<proteinExistence type="inferred from homology"/>
<dbReference type="InterPro" id="IPR045075">
    <property type="entry name" value="Syf1-like"/>
</dbReference>
<evidence type="ECO:0000256" key="1">
    <source>
        <dbReference type="ARBA" id="ARBA00004123"/>
    </source>
</evidence>
<dbReference type="GO" id="GO:0000245">
    <property type="term" value="P:spliceosomal complex assembly"/>
    <property type="evidence" value="ECO:0007669"/>
    <property type="project" value="TreeGrafter"/>
</dbReference>
<dbReference type="SMART" id="SM00557">
    <property type="entry name" value="IG_FLMN"/>
    <property type="match status" value="1"/>
</dbReference>
<evidence type="ECO:0000256" key="3">
    <source>
        <dbReference type="ARBA" id="ARBA00022664"/>
    </source>
</evidence>
<dbReference type="PROSITE" id="PS50194">
    <property type="entry name" value="FILAMIN_REPEAT"/>
    <property type="match status" value="1"/>
</dbReference>
<evidence type="ECO:0000256" key="4">
    <source>
        <dbReference type="ARBA" id="ARBA00022737"/>
    </source>
</evidence>
<keyword evidence="6" id="KW-0539">Nucleus</keyword>
<dbReference type="InterPro" id="IPR003107">
    <property type="entry name" value="HAT"/>
</dbReference>
<keyword evidence="3" id="KW-0507">mRNA processing</keyword>
<gene>
    <name evidence="8" type="primary">Crnkl1</name>
    <name evidence="8" type="ORF">AWC38_SpisGene11794</name>
</gene>
<dbReference type="EMBL" id="LSMT01000201">
    <property type="protein sequence ID" value="PFX23659.1"/>
    <property type="molecule type" value="Genomic_DNA"/>
</dbReference>
<name>A0A2B4S3N5_STYPI</name>
<dbReference type="OrthoDB" id="541719at2759"/>
<evidence type="ECO:0000256" key="2">
    <source>
        <dbReference type="ARBA" id="ARBA00008644"/>
    </source>
</evidence>
<dbReference type="InterPro" id="IPR001298">
    <property type="entry name" value="Filamin/ABP280_rpt"/>
</dbReference>
<evidence type="ECO:0000256" key="6">
    <source>
        <dbReference type="ARBA" id="ARBA00023242"/>
    </source>
</evidence>
<dbReference type="InterPro" id="IPR017868">
    <property type="entry name" value="Filamin/ABP280_repeat-like"/>
</dbReference>
<dbReference type="Gene3D" id="1.25.40.10">
    <property type="entry name" value="Tetratricopeptide repeat domain"/>
    <property type="match status" value="1"/>
</dbReference>
<dbReference type="InterPro" id="IPR013783">
    <property type="entry name" value="Ig-like_fold"/>
</dbReference>
<dbReference type="GO" id="GO:0071011">
    <property type="term" value="C:precatalytic spliceosome"/>
    <property type="evidence" value="ECO:0007669"/>
    <property type="project" value="TreeGrafter"/>
</dbReference>
<dbReference type="InterPro" id="IPR014756">
    <property type="entry name" value="Ig_E-set"/>
</dbReference>
<dbReference type="SUPFAM" id="SSF81296">
    <property type="entry name" value="E set domains"/>
    <property type="match status" value="1"/>
</dbReference>
<accession>A0A2B4S3N5</accession>
<protein>
    <submittedName>
        <fullName evidence="8">Crooked neck-like protein 1</fullName>
    </submittedName>
</protein>
<dbReference type="GO" id="GO:0071014">
    <property type="term" value="C:post-mRNA release spliceosomal complex"/>
    <property type="evidence" value="ECO:0007669"/>
    <property type="project" value="TreeGrafter"/>
</dbReference>
<dbReference type="Proteomes" id="UP000225706">
    <property type="component" value="Unassembled WGS sequence"/>
</dbReference>
<evidence type="ECO:0000256" key="7">
    <source>
        <dbReference type="PROSITE-ProRule" id="PRU00087"/>
    </source>
</evidence>
<evidence type="ECO:0000313" key="9">
    <source>
        <dbReference type="Proteomes" id="UP000225706"/>
    </source>
</evidence>
<dbReference type="STRING" id="50429.A0A2B4S3N5"/>
<keyword evidence="4" id="KW-0677">Repeat</keyword>
<keyword evidence="5" id="KW-0508">mRNA splicing</keyword>
<dbReference type="Gene3D" id="2.60.40.10">
    <property type="entry name" value="Immunoglobulins"/>
    <property type="match status" value="1"/>
</dbReference>
<organism evidence="8 9">
    <name type="scientific">Stylophora pistillata</name>
    <name type="common">Smooth cauliflower coral</name>
    <dbReference type="NCBI Taxonomy" id="50429"/>
    <lineage>
        <taxon>Eukaryota</taxon>
        <taxon>Metazoa</taxon>
        <taxon>Cnidaria</taxon>
        <taxon>Anthozoa</taxon>
        <taxon>Hexacorallia</taxon>
        <taxon>Scleractinia</taxon>
        <taxon>Astrocoeniina</taxon>
        <taxon>Pocilloporidae</taxon>
        <taxon>Stylophora</taxon>
    </lineage>
</organism>
<feature type="repeat" description="Filamin" evidence="7">
    <location>
        <begin position="164"/>
        <end position="213"/>
    </location>
</feature>
<dbReference type="PANTHER" id="PTHR11246:SF3">
    <property type="entry name" value="CROOKED NECK-LIKE PROTEIN 1"/>
    <property type="match status" value="1"/>
</dbReference>
<dbReference type="Pfam" id="PF00630">
    <property type="entry name" value="Filamin"/>
    <property type="match status" value="1"/>
</dbReference>
<dbReference type="SUPFAM" id="SSF48452">
    <property type="entry name" value="TPR-like"/>
    <property type="match status" value="1"/>
</dbReference>
<evidence type="ECO:0000256" key="5">
    <source>
        <dbReference type="ARBA" id="ARBA00023187"/>
    </source>
</evidence>
<dbReference type="AlphaFoldDB" id="A0A2B4S3N5"/>
<dbReference type="PANTHER" id="PTHR11246">
    <property type="entry name" value="PRE-MRNA SPLICING FACTOR"/>
    <property type="match status" value="1"/>
</dbReference>
<dbReference type="GO" id="GO:0000974">
    <property type="term" value="C:Prp19 complex"/>
    <property type="evidence" value="ECO:0007669"/>
    <property type="project" value="TreeGrafter"/>
</dbReference>
<sequence>MASLEQIVTKTRVPKVAKDTAIVKCPKDKLFREYIGLELQLQEFDRCRKLYEKFPEFNPANCTTWVKYAELETILGDTERARALFKLAVNQPLLDMPEVLWKAYRDFSTFLPARHFVQHETNKQRRKHAETYKNDSPFKYFIQLKGDISYQAALKDQVELLIKPTKDVTNVIVEEKEDGNIRLKFTPKVPGAYSVEVKIDGEKLPTCPFILPVKEGELVVVGELDLNCIQGQELKGSSGIAPNREGGIAVVDNLGHCVFVFNKEGNCLRLKLEKKEQILDNSNIPPACRFSTTTKFSLQIN</sequence>